<evidence type="ECO:0000313" key="2">
    <source>
        <dbReference type="EMBL" id="POM63547.1"/>
    </source>
</evidence>
<protein>
    <submittedName>
        <fullName evidence="2">Uncharacterized protein</fullName>
    </submittedName>
</protein>
<dbReference type="AlphaFoldDB" id="A0A2P4XDB9"/>
<gene>
    <name evidence="2" type="ORF">PHPALM_21032</name>
</gene>
<evidence type="ECO:0000313" key="3">
    <source>
        <dbReference type="Proteomes" id="UP000237271"/>
    </source>
</evidence>
<keyword evidence="3" id="KW-1185">Reference proteome</keyword>
<dbReference type="Proteomes" id="UP000237271">
    <property type="component" value="Unassembled WGS sequence"/>
</dbReference>
<dbReference type="EMBL" id="NCKW01011415">
    <property type="protein sequence ID" value="POM63547.1"/>
    <property type="molecule type" value="Genomic_DNA"/>
</dbReference>
<sequence>MAARSTFYVDRLKRYHDPLGPSPRADEDQRESSSPRNEAEFSGQPELPVSKPVNATQAGTHASHTKGMTVQSGKSSGKYYTHKPSASTGFLQGGSRNSAVNSPMELMSLKVESVHILTKDLKNLWLASLRGSLTTRSQPKGNRDRVYSILKLTDLVA</sequence>
<accession>A0A2P4XDB9</accession>
<reference evidence="2 3" key="1">
    <citation type="journal article" date="2017" name="Genome Biol. Evol.">
        <title>Phytophthora megakarya and P. palmivora, closely related causal agents of cacao black pod rot, underwent increases in genome sizes and gene numbers by different mechanisms.</title>
        <authorList>
            <person name="Ali S.S."/>
            <person name="Shao J."/>
            <person name="Lary D.J."/>
            <person name="Kronmiller B."/>
            <person name="Shen D."/>
            <person name="Strem M.D."/>
            <person name="Amoako-Attah I."/>
            <person name="Akrofi A.Y."/>
            <person name="Begoude B.A."/>
            <person name="Ten Hoopen G.M."/>
            <person name="Coulibaly K."/>
            <person name="Kebe B.I."/>
            <person name="Melnick R.L."/>
            <person name="Guiltinan M.J."/>
            <person name="Tyler B.M."/>
            <person name="Meinhardt L.W."/>
            <person name="Bailey B.A."/>
        </authorList>
    </citation>
    <scope>NUCLEOTIDE SEQUENCE [LARGE SCALE GENOMIC DNA]</scope>
    <source>
        <strain evidence="3">sbr112.9</strain>
    </source>
</reference>
<proteinExistence type="predicted"/>
<dbReference type="OrthoDB" id="2630497at2759"/>
<feature type="compositionally biased region" description="Polar residues" evidence="1">
    <location>
        <begin position="84"/>
        <end position="96"/>
    </location>
</feature>
<feature type="region of interest" description="Disordered" evidence="1">
    <location>
        <begin position="1"/>
        <end position="96"/>
    </location>
</feature>
<feature type="compositionally biased region" description="Basic and acidic residues" evidence="1">
    <location>
        <begin position="24"/>
        <end position="39"/>
    </location>
</feature>
<name>A0A2P4XDB9_9STRA</name>
<feature type="compositionally biased region" description="Polar residues" evidence="1">
    <location>
        <begin position="53"/>
        <end position="75"/>
    </location>
</feature>
<organism evidence="2 3">
    <name type="scientific">Phytophthora palmivora</name>
    <dbReference type="NCBI Taxonomy" id="4796"/>
    <lineage>
        <taxon>Eukaryota</taxon>
        <taxon>Sar</taxon>
        <taxon>Stramenopiles</taxon>
        <taxon>Oomycota</taxon>
        <taxon>Peronosporomycetes</taxon>
        <taxon>Peronosporales</taxon>
        <taxon>Peronosporaceae</taxon>
        <taxon>Phytophthora</taxon>
    </lineage>
</organism>
<evidence type="ECO:0000256" key="1">
    <source>
        <dbReference type="SAM" id="MobiDB-lite"/>
    </source>
</evidence>
<comment type="caution">
    <text evidence="2">The sequence shown here is derived from an EMBL/GenBank/DDBJ whole genome shotgun (WGS) entry which is preliminary data.</text>
</comment>